<protein>
    <submittedName>
        <fullName evidence="2">Membrane protein</fullName>
    </submittedName>
</protein>
<comment type="caution">
    <text evidence="2">The sequence shown here is derived from an EMBL/GenBank/DDBJ whole genome shotgun (WGS) entry which is preliminary data.</text>
</comment>
<name>A0A0M8PGT1_RHORH</name>
<feature type="transmembrane region" description="Helical" evidence="1">
    <location>
        <begin position="105"/>
        <end position="129"/>
    </location>
</feature>
<keyword evidence="1" id="KW-0472">Membrane</keyword>
<gene>
    <name evidence="2" type="ORF">Z051_10425</name>
</gene>
<dbReference type="GO" id="GO:0005886">
    <property type="term" value="C:plasma membrane"/>
    <property type="evidence" value="ECO:0007669"/>
    <property type="project" value="TreeGrafter"/>
</dbReference>
<dbReference type="AlphaFoldDB" id="A0A0M8PGT1"/>
<dbReference type="RefSeq" id="WP_054372616.1">
    <property type="nucleotide sequence ID" value="NZ_AZYO01000021.1"/>
</dbReference>
<feature type="transmembrane region" description="Helical" evidence="1">
    <location>
        <begin position="136"/>
        <end position="156"/>
    </location>
</feature>
<accession>A0A0M8PGT1</accession>
<sequence length="197" mass="21340">MAVSERAFTANDQFSPLFKQMWWLVLIRGILAVLFGVVALVWPGITVWALVVVFGIYAIVDGVVLVYHSIRDRARLDGWGWWLAMGLVSIAAGIVALVWPAATALVVLYIIAFYAILFGVTGIIGALSFRKVPNSGWGWSLFAGILAVLLGVVLLIFPGSGIISLIWLLGIYAILFGVLLIIVAFQVRKVAKEAGLV</sequence>
<reference evidence="2 3" key="1">
    <citation type="journal article" date="2015" name="Genome Announc.">
        <title>Draft Genome Sequence of Rhodococcus rhodochrous Strain KG-21, a Soil Isolate from Oil Fields of Krishna-Godavari Basin, India.</title>
        <authorList>
            <person name="Dawar C."/>
            <person name="Aggarwal R.K."/>
        </authorList>
    </citation>
    <scope>NUCLEOTIDE SEQUENCE [LARGE SCALE GENOMIC DNA]</scope>
    <source>
        <strain evidence="2 3">KG-21</strain>
    </source>
</reference>
<dbReference type="PANTHER" id="PTHR34989">
    <property type="entry name" value="PROTEIN HDED"/>
    <property type="match status" value="1"/>
</dbReference>
<feature type="transmembrane region" description="Helical" evidence="1">
    <location>
        <begin position="21"/>
        <end position="42"/>
    </location>
</feature>
<feature type="transmembrane region" description="Helical" evidence="1">
    <location>
        <begin position="79"/>
        <end position="99"/>
    </location>
</feature>
<dbReference type="EMBL" id="AZYO01000021">
    <property type="protein sequence ID" value="KOS56254.1"/>
    <property type="molecule type" value="Genomic_DNA"/>
</dbReference>
<keyword evidence="1" id="KW-0812">Transmembrane</keyword>
<organism evidence="2 3">
    <name type="scientific">Rhodococcus rhodochrous KG-21</name>
    <dbReference type="NCBI Taxonomy" id="1441923"/>
    <lineage>
        <taxon>Bacteria</taxon>
        <taxon>Bacillati</taxon>
        <taxon>Actinomycetota</taxon>
        <taxon>Actinomycetes</taxon>
        <taxon>Mycobacteriales</taxon>
        <taxon>Nocardiaceae</taxon>
        <taxon>Rhodococcus</taxon>
    </lineage>
</organism>
<dbReference type="InterPro" id="IPR005325">
    <property type="entry name" value="DUF308_memb"/>
</dbReference>
<keyword evidence="1" id="KW-1133">Transmembrane helix</keyword>
<feature type="transmembrane region" description="Helical" evidence="1">
    <location>
        <begin position="162"/>
        <end position="185"/>
    </location>
</feature>
<evidence type="ECO:0000313" key="2">
    <source>
        <dbReference type="EMBL" id="KOS56254.1"/>
    </source>
</evidence>
<dbReference type="PATRIC" id="fig|1441923.3.peg.2305"/>
<feature type="transmembrane region" description="Helical" evidence="1">
    <location>
        <begin position="48"/>
        <end position="67"/>
    </location>
</feature>
<dbReference type="InterPro" id="IPR052712">
    <property type="entry name" value="Acid_resist_chaperone_HdeD"/>
</dbReference>
<dbReference type="PANTHER" id="PTHR34989:SF1">
    <property type="entry name" value="PROTEIN HDED"/>
    <property type="match status" value="1"/>
</dbReference>
<reference evidence="3" key="2">
    <citation type="submission" date="2015-01" db="EMBL/GenBank/DDBJ databases">
        <title>Draft genome sequence of potential hydrocarbon metabolising strain of Rhodococcus rhodochrous.</title>
        <authorList>
            <person name="Aggarwal R.K."/>
            <person name="Dawar C."/>
        </authorList>
    </citation>
    <scope>NUCLEOTIDE SEQUENCE [LARGE SCALE GENOMIC DNA]</scope>
    <source>
        <strain evidence="3">KG-21</strain>
    </source>
</reference>
<evidence type="ECO:0000256" key="1">
    <source>
        <dbReference type="SAM" id="Phobius"/>
    </source>
</evidence>
<dbReference type="Proteomes" id="UP000037712">
    <property type="component" value="Unassembled WGS sequence"/>
</dbReference>
<evidence type="ECO:0000313" key="3">
    <source>
        <dbReference type="Proteomes" id="UP000037712"/>
    </source>
</evidence>
<dbReference type="Pfam" id="PF03729">
    <property type="entry name" value="DUF308"/>
    <property type="match status" value="2"/>
</dbReference>
<proteinExistence type="predicted"/>